<dbReference type="SUPFAM" id="SSF53474">
    <property type="entry name" value="alpha/beta-Hydrolases"/>
    <property type="match status" value="1"/>
</dbReference>
<dbReference type="EMBL" id="JBEDNZ010000001">
    <property type="protein sequence ID" value="KAL0851996.1"/>
    <property type="molecule type" value="Genomic_DNA"/>
</dbReference>
<organism evidence="7 8">
    <name type="scientific">Loxostege sticticalis</name>
    <name type="common">Beet webworm moth</name>
    <dbReference type="NCBI Taxonomy" id="481309"/>
    <lineage>
        <taxon>Eukaryota</taxon>
        <taxon>Metazoa</taxon>
        <taxon>Ecdysozoa</taxon>
        <taxon>Arthropoda</taxon>
        <taxon>Hexapoda</taxon>
        <taxon>Insecta</taxon>
        <taxon>Pterygota</taxon>
        <taxon>Neoptera</taxon>
        <taxon>Endopterygota</taxon>
        <taxon>Lepidoptera</taxon>
        <taxon>Glossata</taxon>
        <taxon>Ditrysia</taxon>
        <taxon>Pyraloidea</taxon>
        <taxon>Crambidae</taxon>
        <taxon>Pyraustinae</taxon>
        <taxon>Loxostege</taxon>
    </lineage>
</organism>
<dbReference type="Pfam" id="PF05577">
    <property type="entry name" value="Peptidase_S28"/>
    <property type="match status" value="1"/>
</dbReference>
<reference evidence="7 8" key="1">
    <citation type="submission" date="2024-06" db="EMBL/GenBank/DDBJ databases">
        <title>A chromosome-level genome assembly of beet webworm, Loxostege sticticalis.</title>
        <authorList>
            <person name="Zhang Y."/>
        </authorList>
    </citation>
    <scope>NUCLEOTIDE SEQUENCE [LARGE SCALE GENOMIC DNA]</scope>
    <source>
        <strain evidence="7">AQ028</strain>
        <tissue evidence="7">Male pupae</tissue>
    </source>
</reference>
<dbReference type="PANTHER" id="PTHR11010:SF117">
    <property type="entry name" value="SERINE PROTEASE 16"/>
    <property type="match status" value="1"/>
</dbReference>
<dbReference type="Gene3D" id="3.40.50.1820">
    <property type="entry name" value="alpha/beta hydrolase"/>
    <property type="match status" value="1"/>
</dbReference>
<keyword evidence="3 6" id="KW-0732">Signal</keyword>
<evidence type="ECO:0000256" key="1">
    <source>
        <dbReference type="ARBA" id="ARBA00011079"/>
    </source>
</evidence>
<dbReference type="GO" id="GO:0006508">
    <property type="term" value="P:proteolysis"/>
    <property type="evidence" value="ECO:0007669"/>
    <property type="project" value="UniProtKB-KW"/>
</dbReference>
<evidence type="ECO:0000256" key="6">
    <source>
        <dbReference type="SAM" id="SignalP"/>
    </source>
</evidence>
<feature type="chain" id="PRO_5044809294" description="Serine protease K12H4.7" evidence="6">
    <location>
        <begin position="20"/>
        <end position="494"/>
    </location>
</feature>
<accession>A0ABD0TRL8</accession>
<dbReference type="InterPro" id="IPR042269">
    <property type="entry name" value="Ser_carbopepase_S28_SKS"/>
</dbReference>
<keyword evidence="5" id="KW-0325">Glycoprotein</keyword>
<name>A0ABD0TRL8_LOXSC</name>
<dbReference type="InterPro" id="IPR008758">
    <property type="entry name" value="Peptidase_S28"/>
</dbReference>
<evidence type="ECO:0000313" key="8">
    <source>
        <dbReference type="Proteomes" id="UP001549921"/>
    </source>
</evidence>
<feature type="signal peptide" evidence="6">
    <location>
        <begin position="1"/>
        <end position="19"/>
    </location>
</feature>
<evidence type="ECO:0000256" key="4">
    <source>
        <dbReference type="ARBA" id="ARBA00022801"/>
    </source>
</evidence>
<keyword evidence="2" id="KW-0645">Protease</keyword>
<dbReference type="GO" id="GO:0008233">
    <property type="term" value="F:peptidase activity"/>
    <property type="evidence" value="ECO:0007669"/>
    <property type="project" value="UniProtKB-KW"/>
</dbReference>
<evidence type="ECO:0000313" key="7">
    <source>
        <dbReference type="EMBL" id="KAL0851996.1"/>
    </source>
</evidence>
<comment type="similarity">
    <text evidence="1">Belongs to the peptidase S28 family.</text>
</comment>
<evidence type="ECO:0008006" key="9">
    <source>
        <dbReference type="Google" id="ProtNLM"/>
    </source>
</evidence>
<dbReference type="FunFam" id="1.20.120.980:FF:000003">
    <property type="entry name" value="Serine protease 16"/>
    <property type="match status" value="1"/>
</dbReference>
<dbReference type="AlphaFoldDB" id="A0ABD0TRL8"/>
<dbReference type="PANTHER" id="PTHR11010">
    <property type="entry name" value="PROTEASE S28 PRO-X CARBOXYPEPTIDASE-RELATED"/>
    <property type="match status" value="1"/>
</dbReference>
<evidence type="ECO:0000256" key="2">
    <source>
        <dbReference type="ARBA" id="ARBA00022670"/>
    </source>
</evidence>
<comment type="caution">
    <text evidence="7">The sequence shown here is derived from an EMBL/GenBank/DDBJ whole genome shotgun (WGS) entry which is preliminary data.</text>
</comment>
<dbReference type="Gene3D" id="1.20.120.980">
    <property type="entry name" value="Serine carboxypeptidase S28, SKS domain"/>
    <property type="match status" value="1"/>
</dbReference>
<evidence type="ECO:0000256" key="3">
    <source>
        <dbReference type="ARBA" id="ARBA00022729"/>
    </source>
</evidence>
<protein>
    <recommendedName>
        <fullName evidence="9">Serine protease K12H4.7</fullName>
    </recommendedName>
</protein>
<dbReference type="Proteomes" id="UP001549921">
    <property type="component" value="Unassembled WGS sequence"/>
</dbReference>
<proteinExistence type="inferred from homology"/>
<dbReference type="InterPro" id="IPR029058">
    <property type="entry name" value="AB_hydrolase_fold"/>
</dbReference>
<sequence length="494" mass="56176">MRLLLSFLLLFQVLLTVRCGKHFRLGRSKGGNLGGPGGYDGEPLPEPKWFKQKLDHSSPSNLNTWKQRYFVNDSFYDFKDPGPVFLMIGGEGPADPRWMVKGAWIEYAEMFKALCFNLEHRYYGESHPTPDKSTKNLVYLSSSQALADLAAFIRSMNNLYKLPKDVKWIVFGGSYPGSLAAWMRVKYPHLVYGAISTSGPLLAKVNFMEYYRVVVEALREKTGNEKCVNQVKAAHAQITALMKTHPEVVEAEFRVCKAFSEASNNDIKNFYNSIADDFADLVQYNEDNRIGADKRYRNVTINTVCKLLTEKSSIPAYKKLGQFNSIMLNKTNQTCLDYSYDNMIQELRNVSWGNDEARQWMYQTCTEFGFYQTSSAEVEIFGNEFTVDFFVQQCQDIFGKKFDMDFLNAAVDWTNNDYGGLDISASRVVFVHGSVDPWHALGLTKTKENYAPAIYIRGTAHCANMYPPADTDSPALKQARVEIQQYLAHWVGLP</sequence>
<evidence type="ECO:0000256" key="5">
    <source>
        <dbReference type="ARBA" id="ARBA00023180"/>
    </source>
</evidence>
<gene>
    <name evidence="7" type="ORF">ABMA28_000266</name>
</gene>
<keyword evidence="4" id="KW-0378">Hydrolase</keyword>